<evidence type="ECO:0000313" key="2">
    <source>
        <dbReference type="EMBL" id="GMN39422.1"/>
    </source>
</evidence>
<protein>
    <submittedName>
        <fullName evidence="2">Uncharacterized protein</fullName>
    </submittedName>
</protein>
<reference evidence="2" key="1">
    <citation type="submission" date="2023-07" db="EMBL/GenBank/DDBJ databases">
        <title>draft genome sequence of fig (Ficus carica).</title>
        <authorList>
            <person name="Takahashi T."/>
            <person name="Nishimura K."/>
        </authorList>
    </citation>
    <scope>NUCLEOTIDE SEQUENCE</scope>
</reference>
<dbReference type="EMBL" id="BTGU01000009">
    <property type="protein sequence ID" value="GMN39422.1"/>
    <property type="molecule type" value="Genomic_DNA"/>
</dbReference>
<proteinExistence type="predicted"/>
<accession>A0AA87ZSJ9</accession>
<keyword evidence="3" id="KW-1185">Reference proteome</keyword>
<evidence type="ECO:0000313" key="3">
    <source>
        <dbReference type="Proteomes" id="UP001187192"/>
    </source>
</evidence>
<dbReference type="Proteomes" id="UP001187192">
    <property type="component" value="Unassembled WGS sequence"/>
</dbReference>
<dbReference type="AlphaFoldDB" id="A0AA87ZSJ9"/>
<sequence>MVEGRRARAELQRDQILGAACRRKVNTPGEGGGQARVAEEPDLGGSLPGEARHWAGKKG</sequence>
<evidence type="ECO:0000256" key="1">
    <source>
        <dbReference type="SAM" id="MobiDB-lite"/>
    </source>
</evidence>
<feature type="region of interest" description="Disordered" evidence="1">
    <location>
        <begin position="24"/>
        <end position="59"/>
    </location>
</feature>
<comment type="caution">
    <text evidence="2">The sequence shown here is derived from an EMBL/GenBank/DDBJ whole genome shotgun (WGS) entry which is preliminary data.</text>
</comment>
<organism evidence="2 3">
    <name type="scientific">Ficus carica</name>
    <name type="common">Common fig</name>
    <dbReference type="NCBI Taxonomy" id="3494"/>
    <lineage>
        <taxon>Eukaryota</taxon>
        <taxon>Viridiplantae</taxon>
        <taxon>Streptophyta</taxon>
        <taxon>Embryophyta</taxon>
        <taxon>Tracheophyta</taxon>
        <taxon>Spermatophyta</taxon>
        <taxon>Magnoliopsida</taxon>
        <taxon>eudicotyledons</taxon>
        <taxon>Gunneridae</taxon>
        <taxon>Pentapetalae</taxon>
        <taxon>rosids</taxon>
        <taxon>fabids</taxon>
        <taxon>Rosales</taxon>
        <taxon>Moraceae</taxon>
        <taxon>Ficeae</taxon>
        <taxon>Ficus</taxon>
    </lineage>
</organism>
<gene>
    <name evidence="2" type="ORF">TIFTF001_008650</name>
</gene>
<name>A0AA87ZSJ9_FICCA</name>